<keyword evidence="4" id="KW-0255">Endonuclease</keyword>
<protein>
    <recommendedName>
        <fullName evidence="6">Putative mRNA interferase YoeB</fullName>
    </recommendedName>
</protein>
<comment type="similarity">
    <text evidence="1">Belongs to the YoeB family.</text>
</comment>
<proteinExistence type="inferred from homology"/>
<evidence type="ECO:0000256" key="3">
    <source>
        <dbReference type="ARBA" id="ARBA00022722"/>
    </source>
</evidence>
<dbReference type="eggNOG" id="COG4115">
    <property type="taxonomic scope" value="Bacteria"/>
</dbReference>
<keyword evidence="3" id="KW-0540">Nuclease</keyword>
<sequence>MYQIEFSEEARKELFRMMKSDIKAYKKFESLIPELRAHPYTGTGHPHQLRHVNGVWSRKLDKKNRLRYMVNDKTVVVFIVSALGHYDDK</sequence>
<keyword evidence="2" id="KW-1277">Toxin-antitoxin system</keyword>
<dbReference type="PANTHER" id="PTHR38039:SF1">
    <property type="entry name" value="TOXIN YOEB"/>
    <property type="match status" value="1"/>
</dbReference>
<dbReference type="GO" id="GO:0004519">
    <property type="term" value="F:endonuclease activity"/>
    <property type="evidence" value="ECO:0007669"/>
    <property type="project" value="UniProtKB-KW"/>
</dbReference>
<name>A0A069QK37_HOYLO</name>
<dbReference type="AlphaFoldDB" id="A0A069QK37"/>
<reference evidence="7 8" key="1">
    <citation type="submission" date="2013-08" db="EMBL/GenBank/DDBJ databases">
        <authorList>
            <person name="Weinstock G."/>
            <person name="Sodergren E."/>
            <person name="Wylie T."/>
            <person name="Fulton L."/>
            <person name="Fulton R."/>
            <person name="Fronick C."/>
            <person name="O'Laughlin M."/>
            <person name="Godfrey J."/>
            <person name="Miner T."/>
            <person name="Herter B."/>
            <person name="Appelbaum E."/>
            <person name="Cordes M."/>
            <person name="Lek S."/>
            <person name="Wollam A."/>
            <person name="Pepin K.H."/>
            <person name="Palsikar V.B."/>
            <person name="Mitreva M."/>
            <person name="Wilson R.K."/>
        </authorList>
    </citation>
    <scope>NUCLEOTIDE SEQUENCE [LARGE SCALE GENOMIC DNA]</scope>
    <source>
        <strain evidence="7 8">ATCC 15930</strain>
    </source>
</reference>
<evidence type="ECO:0000313" key="8">
    <source>
        <dbReference type="Proteomes" id="UP000027442"/>
    </source>
</evidence>
<gene>
    <name evidence="7" type="ORF">HMPREF1991_00697</name>
</gene>
<evidence type="ECO:0000256" key="1">
    <source>
        <dbReference type="ARBA" id="ARBA00008172"/>
    </source>
</evidence>
<dbReference type="InterPro" id="IPR009614">
    <property type="entry name" value="YoeB_toxin"/>
</dbReference>
<comment type="caution">
    <text evidence="7">The sequence shown here is derived from an EMBL/GenBank/DDBJ whole genome shotgun (WGS) entry which is preliminary data.</text>
</comment>
<dbReference type="GO" id="GO:0016787">
    <property type="term" value="F:hydrolase activity"/>
    <property type="evidence" value="ECO:0007669"/>
    <property type="project" value="UniProtKB-KW"/>
</dbReference>
<dbReference type="Pfam" id="PF06769">
    <property type="entry name" value="YoeB_toxin"/>
    <property type="match status" value="1"/>
</dbReference>
<evidence type="ECO:0000256" key="2">
    <source>
        <dbReference type="ARBA" id="ARBA00022649"/>
    </source>
</evidence>
<evidence type="ECO:0000256" key="5">
    <source>
        <dbReference type="ARBA" id="ARBA00022801"/>
    </source>
</evidence>
<dbReference type="Gene3D" id="3.30.2310.20">
    <property type="entry name" value="RelE-like"/>
    <property type="match status" value="1"/>
</dbReference>
<accession>A0A069QK37</accession>
<keyword evidence="8" id="KW-1185">Reference proteome</keyword>
<dbReference type="SUPFAM" id="SSF143011">
    <property type="entry name" value="RelE-like"/>
    <property type="match status" value="1"/>
</dbReference>
<dbReference type="PATRIC" id="fig|1122985.7.peg.725"/>
<evidence type="ECO:0000313" key="7">
    <source>
        <dbReference type="EMBL" id="KDR53223.1"/>
    </source>
</evidence>
<dbReference type="PANTHER" id="PTHR38039">
    <property type="entry name" value="TOXIN YOEB"/>
    <property type="match status" value="1"/>
</dbReference>
<dbReference type="NCBIfam" id="TIGR02116">
    <property type="entry name" value="toxin_Txe_YoeB"/>
    <property type="match status" value="1"/>
</dbReference>
<dbReference type="InterPro" id="IPR035093">
    <property type="entry name" value="RelE/ParE_toxin_dom_sf"/>
</dbReference>
<keyword evidence="5" id="KW-0378">Hydrolase</keyword>
<dbReference type="EMBL" id="JNGW01000023">
    <property type="protein sequence ID" value="KDR53223.1"/>
    <property type="molecule type" value="Genomic_DNA"/>
</dbReference>
<organism evidence="7 8">
    <name type="scientific">Hoylesella loescheii DSM 19665 = JCM 12249 = ATCC 15930</name>
    <dbReference type="NCBI Taxonomy" id="1122985"/>
    <lineage>
        <taxon>Bacteria</taxon>
        <taxon>Pseudomonadati</taxon>
        <taxon>Bacteroidota</taxon>
        <taxon>Bacteroidia</taxon>
        <taxon>Bacteroidales</taxon>
        <taxon>Prevotellaceae</taxon>
        <taxon>Hoylesella</taxon>
    </lineage>
</organism>
<dbReference type="RefSeq" id="WP_018967844.1">
    <property type="nucleotide sequence ID" value="NZ_KB899218.1"/>
</dbReference>
<dbReference type="Proteomes" id="UP000027442">
    <property type="component" value="Unassembled WGS sequence"/>
</dbReference>
<dbReference type="GO" id="GO:0045892">
    <property type="term" value="P:negative regulation of DNA-templated transcription"/>
    <property type="evidence" value="ECO:0007669"/>
    <property type="project" value="TreeGrafter"/>
</dbReference>
<dbReference type="HOGENOM" id="CLU_169492_0_0_10"/>
<evidence type="ECO:0000256" key="4">
    <source>
        <dbReference type="ARBA" id="ARBA00022759"/>
    </source>
</evidence>
<dbReference type="GO" id="GO:0006401">
    <property type="term" value="P:RNA catabolic process"/>
    <property type="evidence" value="ECO:0007669"/>
    <property type="project" value="InterPro"/>
</dbReference>
<evidence type="ECO:0000256" key="6">
    <source>
        <dbReference type="ARBA" id="ARBA00030388"/>
    </source>
</evidence>